<keyword evidence="3" id="KW-0233">DNA recombination</keyword>
<dbReference type="PANTHER" id="PTHR30349">
    <property type="entry name" value="PHAGE INTEGRASE-RELATED"/>
    <property type="match status" value="1"/>
</dbReference>
<dbReference type="GO" id="GO:0003677">
    <property type="term" value="F:DNA binding"/>
    <property type="evidence" value="ECO:0007669"/>
    <property type="project" value="UniProtKB-KW"/>
</dbReference>
<feature type="domain" description="Tyr recombinase" evidence="4">
    <location>
        <begin position="139"/>
        <end position="347"/>
    </location>
</feature>
<dbReference type="CDD" id="cd00397">
    <property type="entry name" value="DNA_BRE_C"/>
    <property type="match status" value="1"/>
</dbReference>
<dbReference type="Proteomes" id="UP000830434">
    <property type="component" value="Chromosome"/>
</dbReference>
<dbReference type="GO" id="GO:0006310">
    <property type="term" value="P:DNA recombination"/>
    <property type="evidence" value="ECO:0007669"/>
    <property type="project" value="UniProtKB-KW"/>
</dbReference>
<evidence type="ECO:0000256" key="2">
    <source>
        <dbReference type="ARBA" id="ARBA00023125"/>
    </source>
</evidence>
<evidence type="ECO:0000313" key="5">
    <source>
        <dbReference type="EMBL" id="UPW01705.1"/>
    </source>
</evidence>
<dbReference type="RefSeq" id="WP_248656095.1">
    <property type="nucleotide sequence ID" value="NZ_CP096658.1"/>
</dbReference>
<protein>
    <submittedName>
        <fullName evidence="5">Site-specific integrase</fullName>
    </submittedName>
</protein>
<dbReference type="InterPro" id="IPR050090">
    <property type="entry name" value="Tyrosine_recombinase_XerCD"/>
</dbReference>
<evidence type="ECO:0000313" key="6">
    <source>
        <dbReference type="Proteomes" id="UP000830434"/>
    </source>
</evidence>
<dbReference type="EMBL" id="CP096658">
    <property type="protein sequence ID" value="UPW01705.1"/>
    <property type="molecule type" value="Genomic_DNA"/>
</dbReference>
<evidence type="ECO:0000256" key="3">
    <source>
        <dbReference type="ARBA" id="ARBA00023172"/>
    </source>
</evidence>
<evidence type="ECO:0000259" key="4">
    <source>
        <dbReference type="PROSITE" id="PS51898"/>
    </source>
</evidence>
<gene>
    <name evidence="5" type="ORF">M0R88_06280</name>
</gene>
<dbReference type="GO" id="GO:0015074">
    <property type="term" value="P:DNA integration"/>
    <property type="evidence" value="ECO:0007669"/>
    <property type="project" value="UniProtKB-KW"/>
</dbReference>
<dbReference type="PANTHER" id="PTHR30349:SF41">
    <property type="entry name" value="INTEGRASE_RECOMBINASE PROTEIN MJ0367-RELATED"/>
    <property type="match status" value="1"/>
</dbReference>
<evidence type="ECO:0000256" key="1">
    <source>
        <dbReference type="ARBA" id="ARBA00022908"/>
    </source>
</evidence>
<dbReference type="Gene3D" id="1.10.443.10">
    <property type="entry name" value="Intergrase catalytic core"/>
    <property type="match status" value="1"/>
</dbReference>
<dbReference type="InterPro" id="IPR011010">
    <property type="entry name" value="DNA_brk_join_enz"/>
</dbReference>
<keyword evidence="2" id="KW-0238">DNA-binding</keyword>
<dbReference type="AlphaFoldDB" id="A0A8U0IM35"/>
<dbReference type="PROSITE" id="PS51898">
    <property type="entry name" value="TYR_RECOMBINASE"/>
    <property type="match status" value="1"/>
</dbReference>
<dbReference type="GeneID" id="72189445"/>
<dbReference type="SUPFAM" id="SSF56349">
    <property type="entry name" value="DNA breaking-rejoining enzymes"/>
    <property type="match status" value="1"/>
</dbReference>
<organism evidence="5 6">
    <name type="scientific">Halorussus gelatinilyticus</name>
    <dbReference type="NCBI Taxonomy" id="2937524"/>
    <lineage>
        <taxon>Archaea</taxon>
        <taxon>Methanobacteriati</taxon>
        <taxon>Methanobacteriota</taxon>
        <taxon>Stenosarchaea group</taxon>
        <taxon>Halobacteria</taxon>
        <taxon>Halobacteriales</taxon>
        <taxon>Haladaptataceae</taxon>
        <taxon>Halorussus</taxon>
    </lineage>
</organism>
<name>A0A8U0IM35_9EURY</name>
<proteinExistence type="predicted"/>
<dbReference type="InterPro" id="IPR013762">
    <property type="entry name" value="Integrase-like_cat_sf"/>
</dbReference>
<accession>A0A8U0IM35</accession>
<sequence>MPELPPRYKSVEDCRNAIRQYIGQLETGTDDDDPDLRDQGSTRRYKQDLRWYDHWLDEIEVESPADVTPGQANATGQALAAKFNGTTDLYRWDRIHAFHDWLVRMDLSESNPFERWNNEKDEIFGFSKSSEQSSQLEEEETYALSQDEIRQMEENVGRNRIRDQLIIRLLWQTGMRRGEASDLLISDIDQETREITVREPVAKNDKKRVVAYQHSLDGLLTEWLEHGYRDEKAATTNHERLLVGEKGAPLSGDRINEIAIQAADKAGINRKIYADANAPTDDNGDKIPNRWLVTAHSIRHGFGTHMVNETDAGLWEVSKLMGHSSIKVTEETYVEDDPRAGLDHLHQYGPD</sequence>
<dbReference type="Pfam" id="PF00589">
    <property type="entry name" value="Phage_integrase"/>
    <property type="match status" value="1"/>
</dbReference>
<keyword evidence="1" id="KW-0229">DNA integration</keyword>
<reference evidence="5" key="1">
    <citation type="submission" date="2022-04" db="EMBL/GenBank/DDBJ databases">
        <title>Diverse halophilic archaea isolated from saline environments.</title>
        <authorList>
            <person name="Cui H.-L."/>
        </authorList>
    </citation>
    <scope>NUCLEOTIDE SEQUENCE</scope>
    <source>
        <strain evidence="5">XZYJT40</strain>
    </source>
</reference>
<keyword evidence="6" id="KW-1185">Reference proteome</keyword>
<dbReference type="InterPro" id="IPR002104">
    <property type="entry name" value="Integrase_catalytic"/>
</dbReference>
<dbReference type="KEGG" id="haxz:M0R88_06280"/>